<evidence type="ECO:0008006" key="3">
    <source>
        <dbReference type="Google" id="ProtNLM"/>
    </source>
</evidence>
<sequence length="355" mass="40786">MLLLASFLLPVSGQTPVVPELTPQKAAQFADLVLKNVDKIYPNKISHTMNGPQDAQTPNRLHPAFYGCFDWHSAVHGHWLLVRLLKMYPDLPQRKQIIDVLDRHFTKENMQTEIAYFQAPGRESFERPYGWGWLLKLQAELLTWDNPNGKQWAKALAPLAEEIVQRYHFYLPGLYYPIRRGVHENTALGLLLALDYAKVTRDSTFENLLKERALFYYENDKDIPAGWEPGGDDFLSPSLIEADLMLRVLDRKAFQNWFRDFMPRIPESLQEPAVVSDRHDPKGVHLDGLNLSRAWCMFDIAKAFPPESVMARQLIQSAHQHAADALPHVLSENYVGSHWLATFAVYMYDSMGNKD</sequence>
<reference evidence="1 2" key="1">
    <citation type="submission" date="2019-10" db="EMBL/GenBank/DDBJ databases">
        <title>Prolixibacter strains distinguished by the presence of nitrate reductase genes were adept at nitrate-dependent anaerobic corrosion of metallic iron and carbon steel.</title>
        <authorList>
            <person name="Iino T."/>
            <person name="Shono N."/>
            <person name="Ito K."/>
            <person name="Nakamura R."/>
            <person name="Sueoka K."/>
            <person name="Harayama S."/>
            <person name="Ohkuma M."/>
        </authorList>
    </citation>
    <scope>NUCLEOTIDE SEQUENCE [LARGE SCALE GENOMIC DNA]</scope>
    <source>
        <strain evidence="1 2">JCM 13498</strain>
    </source>
</reference>
<keyword evidence="2" id="KW-1185">Reference proteome</keyword>
<dbReference type="AlphaFoldDB" id="A0A5M4B443"/>
<accession>A0A5M4B443</accession>
<name>A0A5M4B443_9BACT</name>
<dbReference type="Pfam" id="PF11199">
    <property type="entry name" value="DUF2891"/>
    <property type="match status" value="1"/>
</dbReference>
<protein>
    <recommendedName>
        <fullName evidence="3">DUF2891 domain-containing protein</fullName>
    </recommendedName>
</protein>
<evidence type="ECO:0000313" key="2">
    <source>
        <dbReference type="Proteomes" id="UP000391834"/>
    </source>
</evidence>
<dbReference type="Proteomes" id="UP000391834">
    <property type="component" value="Unassembled WGS sequence"/>
</dbReference>
<proteinExistence type="predicted"/>
<comment type="caution">
    <text evidence="1">The sequence shown here is derived from an EMBL/GenBank/DDBJ whole genome shotgun (WGS) entry which is preliminary data.</text>
</comment>
<organism evidence="1 2">
    <name type="scientific">Prolixibacter bellariivorans</name>
    <dbReference type="NCBI Taxonomy" id="314319"/>
    <lineage>
        <taxon>Bacteria</taxon>
        <taxon>Pseudomonadati</taxon>
        <taxon>Bacteroidota</taxon>
        <taxon>Bacteroidia</taxon>
        <taxon>Marinilabiliales</taxon>
        <taxon>Prolixibacteraceae</taxon>
        <taxon>Prolixibacter</taxon>
    </lineage>
</organism>
<gene>
    <name evidence="1" type="ORF">PbJCM13498_37730</name>
</gene>
<evidence type="ECO:0000313" key="1">
    <source>
        <dbReference type="EMBL" id="GET34910.1"/>
    </source>
</evidence>
<dbReference type="EMBL" id="BLAX01000001">
    <property type="protein sequence ID" value="GET34910.1"/>
    <property type="molecule type" value="Genomic_DNA"/>
</dbReference>
<dbReference type="InterPro" id="IPR021365">
    <property type="entry name" value="DUF2891"/>
</dbReference>